<dbReference type="EMBL" id="KV021985">
    <property type="protein sequence ID" value="KZV14096.1"/>
    <property type="molecule type" value="Genomic_DNA"/>
</dbReference>
<keyword evidence="3" id="KW-1185">Reference proteome</keyword>
<evidence type="ECO:0000313" key="3">
    <source>
        <dbReference type="Proteomes" id="UP000250235"/>
    </source>
</evidence>
<reference evidence="2 3" key="1">
    <citation type="journal article" date="2015" name="Proc. Natl. Acad. Sci. U.S.A.">
        <title>The resurrection genome of Boea hygrometrica: A blueprint for survival of dehydration.</title>
        <authorList>
            <person name="Xiao L."/>
            <person name="Yang G."/>
            <person name="Zhang L."/>
            <person name="Yang X."/>
            <person name="Zhao S."/>
            <person name="Ji Z."/>
            <person name="Zhou Q."/>
            <person name="Hu M."/>
            <person name="Wang Y."/>
            <person name="Chen M."/>
            <person name="Xu Y."/>
            <person name="Jin H."/>
            <person name="Xiao X."/>
            <person name="Hu G."/>
            <person name="Bao F."/>
            <person name="Hu Y."/>
            <person name="Wan P."/>
            <person name="Li L."/>
            <person name="Deng X."/>
            <person name="Kuang T."/>
            <person name="Xiang C."/>
            <person name="Zhu J.K."/>
            <person name="Oliver M.J."/>
            <person name="He Y."/>
        </authorList>
    </citation>
    <scope>NUCLEOTIDE SEQUENCE [LARGE SCALE GENOMIC DNA]</scope>
    <source>
        <strain evidence="3">cv. XS01</strain>
    </source>
</reference>
<proteinExistence type="predicted"/>
<accession>A0A2Z6ZY02</accession>
<dbReference type="Proteomes" id="UP000250235">
    <property type="component" value="Unassembled WGS sequence"/>
</dbReference>
<evidence type="ECO:0000256" key="1">
    <source>
        <dbReference type="SAM" id="MobiDB-lite"/>
    </source>
</evidence>
<protein>
    <submittedName>
        <fullName evidence="2">Alpha,alpha-trehalase</fullName>
    </submittedName>
</protein>
<feature type="region of interest" description="Disordered" evidence="1">
    <location>
        <begin position="208"/>
        <end position="254"/>
    </location>
</feature>
<name>A0A2Z6ZY02_9LAMI</name>
<sequence>MEQPCTSTFLDASVGSGAVLAQFFSQAKSTCWVRPMVLIDGVWTPIQGTDFWRNSCKLSLFVNRKKLPETVIEDTFVPHVFFIEPVQFWGAAPSLIKTWGWARVCTDIVRYQMFGCLRQVREDVCTDIIVYNLGVERIPASFRNIFAQGIYTDSFVGYFGGSDVQSVSDFEESSSDGSTVYRSPSPLRDLQFALGPVHFGATQEEQSYIVESPESPPPTSRRQDTSDSSTSSPMLFTRDDIPLEATTDDQTSIPTVSTDLSASLADLQAILSEHIDASQSGIFSRLHTIEQGFRYSLRQQEEAFKTLFQGAIQESRNIDTVQTLRFNEFRKNVLVQNASVFTGLADVRKEVQELNAKVDIMATKLDIVMKDVEATKESISHQLLEFQTQAQDNHIVLTDQLGQLVDYINRGGNAKKGEGESS</sequence>
<dbReference type="AlphaFoldDB" id="A0A2Z6ZY02"/>
<organism evidence="2 3">
    <name type="scientific">Dorcoceras hygrometricum</name>
    <dbReference type="NCBI Taxonomy" id="472368"/>
    <lineage>
        <taxon>Eukaryota</taxon>
        <taxon>Viridiplantae</taxon>
        <taxon>Streptophyta</taxon>
        <taxon>Embryophyta</taxon>
        <taxon>Tracheophyta</taxon>
        <taxon>Spermatophyta</taxon>
        <taxon>Magnoliopsida</taxon>
        <taxon>eudicotyledons</taxon>
        <taxon>Gunneridae</taxon>
        <taxon>Pentapetalae</taxon>
        <taxon>asterids</taxon>
        <taxon>lamiids</taxon>
        <taxon>Lamiales</taxon>
        <taxon>Gesneriaceae</taxon>
        <taxon>Didymocarpoideae</taxon>
        <taxon>Trichosporeae</taxon>
        <taxon>Loxocarpinae</taxon>
        <taxon>Dorcoceras</taxon>
    </lineage>
</organism>
<gene>
    <name evidence="2" type="ORF">F511_44439</name>
</gene>
<evidence type="ECO:0000313" key="2">
    <source>
        <dbReference type="EMBL" id="KZV14096.1"/>
    </source>
</evidence>